<dbReference type="PaxDb" id="55529-EKX49155"/>
<dbReference type="InterPro" id="IPR029058">
    <property type="entry name" value="AB_hydrolase_fold"/>
</dbReference>
<reference evidence="4" key="2">
    <citation type="submission" date="2012-11" db="EMBL/GenBank/DDBJ databases">
        <authorList>
            <person name="Kuo A."/>
            <person name="Curtis B.A."/>
            <person name="Tanifuji G."/>
            <person name="Burki F."/>
            <person name="Gruber A."/>
            <person name="Irimia M."/>
            <person name="Maruyama S."/>
            <person name="Arias M.C."/>
            <person name="Ball S.G."/>
            <person name="Gile G.H."/>
            <person name="Hirakawa Y."/>
            <person name="Hopkins J.F."/>
            <person name="Rensing S.A."/>
            <person name="Schmutz J."/>
            <person name="Symeonidi A."/>
            <person name="Elias M."/>
            <person name="Eveleigh R.J."/>
            <person name="Herman E.K."/>
            <person name="Klute M.J."/>
            <person name="Nakayama T."/>
            <person name="Obornik M."/>
            <person name="Reyes-Prieto A."/>
            <person name="Armbrust E.V."/>
            <person name="Aves S.J."/>
            <person name="Beiko R.G."/>
            <person name="Coutinho P."/>
            <person name="Dacks J.B."/>
            <person name="Durnford D.G."/>
            <person name="Fast N.M."/>
            <person name="Green B.R."/>
            <person name="Grisdale C."/>
            <person name="Hempe F."/>
            <person name="Henrissat B."/>
            <person name="Hoppner M.P."/>
            <person name="Ishida K.-I."/>
            <person name="Kim E."/>
            <person name="Koreny L."/>
            <person name="Kroth P.G."/>
            <person name="Liu Y."/>
            <person name="Malik S.-B."/>
            <person name="Maier U.G."/>
            <person name="McRose D."/>
            <person name="Mock T."/>
            <person name="Neilson J.A."/>
            <person name="Onodera N.T."/>
            <person name="Poole A.M."/>
            <person name="Pritham E.J."/>
            <person name="Richards T.A."/>
            <person name="Rocap G."/>
            <person name="Roy S.W."/>
            <person name="Sarai C."/>
            <person name="Schaack S."/>
            <person name="Shirato S."/>
            <person name="Slamovits C.H."/>
            <person name="Spencer D.F."/>
            <person name="Suzuki S."/>
            <person name="Worden A.Z."/>
            <person name="Zauner S."/>
            <person name="Barry K."/>
            <person name="Bell C."/>
            <person name="Bharti A.K."/>
            <person name="Crow J.A."/>
            <person name="Grimwood J."/>
            <person name="Kramer R."/>
            <person name="Lindquist E."/>
            <person name="Lucas S."/>
            <person name="Salamov A."/>
            <person name="McFadden G.I."/>
            <person name="Lane C.E."/>
            <person name="Keeling P.J."/>
            <person name="Gray M.W."/>
            <person name="Grigoriev I.V."/>
            <person name="Archibald J.M."/>
        </authorList>
    </citation>
    <scope>NUCLEOTIDE SEQUENCE</scope>
    <source>
        <strain evidence="4">CCMP2712</strain>
    </source>
</reference>
<dbReference type="AlphaFoldDB" id="L1JLX7"/>
<dbReference type="EnsemblProtists" id="EKX49155">
    <property type="protein sequence ID" value="EKX49155"/>
    <property type="gene ID" value="GUITHDRAFT_105231"/>
</dbReference>
<dbReference type="OrthoDB" id="438440at2759"/>
<dbReference type="HOGENOM" id="CLU_595095_0_0_1"/>
<reference evidence="2 4" key="1">
    <citation type="journal article" date="2012" name="Nature">
        <title>Algal genomes reveal evolutionary mosaicism and the fate of nucleomorphs.</title>
        <authorList>
            <consortium name="DOE Joint Genome Institute"/>
            <person name="Curtis B.A."/>
            <person name="Tanifuji G."/>
            <person name="Burki F."/>
            <person name="Gruber A."/>
            <person name="Irimia M."/>
            <person name="Maruyama S."/>
            <person name="Arias M.C."/>
            <person name="Ball S.G."/>
            <person name="Gile G.H."/>
            <person name="Hirakawa Y."/>
            <person name="Hopkins J.F."/>
            <person name="Kuo A."/>
            <person name="Rensing S.A."/>
            <person name="Schmutz J."/>
            <person name="Symeonidi A."/>
            <person name="Elias M."/>
            <person name="Eveleigh R.J."/>
            <person name="Herman E.K."/>
            <person name="Klute M.J."/>
            <person name="Nakayama T."/>
            <person name="Obornik M."/>
            <person name="Reyes-Prieto A."/>
            <person name="Armbrust E.V."/>
            <person name="Aves S.J."/>
            <person name="Beiko R.G."/>
            <person name="Coutinho P."/>
            <person name="Dacks J.B."/>
            <person name="Durnford D.G."/>
            <person name="Fast N.M."/>
            <person name="Green B.R."/>
            <person name="Grisdale C.J."/>
            <person name="Hempel F."/>
            <person name="Henrissat B."/>
            <person name="Hoppner M.P."/>
            <person name="Ishida K."/>
            <person name="Kim E."/>
            <person name="Koreny L."/>
            <person name="Kroth P.G."/>
            <person name="Liu Y."/>
            <person name="Malik S.B."/>
            <person name="Maier U.G."/>
            <person name="McRose D."/>
            <person name="Mock T."/>
            <person name="Neilson J.A."/>
            <person name="Onodera N.T."/>
            <person name="Poole A.M."/>
            <person name="Pritham E.J."/>
            <person name="Richards T.A."/>
            <person name="Rocap G."/>
            <person name="Roy S.W."/>
            <person name="Sarai C."/>
            <person name="Schaack S."/>
            <person name="Shirato S."/>
            <person name="Slamovits C.H."/>
            <person name="Spencer D.F."/>
            <person name="Suzuki S."/>
            <person name="Worden A.Z."/>
            <person name="Zauner S."/>
            <person name="Barry K."/>
            <person name="Bell C."/>
            <person name="Bharti A.K."/>
            <person name="Crow J.A."/>
            <person name="Grimwood J."/>
            <person name="Kramer R."/>
            <person name="Lindquist E."/>
            <person name="Lucas S."/>
            <person name="Salamov A."/>
            <person name="McFadden G.I."/>
            <person name="Lane C.E."/>
            <person name="Keeling P.J."/>
            <person name="Gray M.W."/>
            <person name="Grigoriev I.V."/>
            <person name="Archibald J.M."/>
        </authorList>
    </citation>
    <scope>NUCLEOTIDE SEQUENCE</scope>
    <source>
        <strain evidence="2 4">CCMP2712</strain>
    </source>
</reference>
<sequence length="460" mass="50810">MPQFTCDECGAARSSSDSARKGECNRVDGYNKRGNRYAKFYDCLCCHCACMRGHDLTIYGGCCKNCLSKSLESLQSCKSLHLDSLCAFLSDLIYHGDVDRLSFKSVVEDQFHLVGANGLAKGEGTEETGPGFAVLADKIGLNLIIVVFRGSATFMDWIVNLGSNLYGIGPDGQKFNVHNGIHGRLGEADDHGMSYDGRILEYINVGKQTLKDPGSAKIVYTGHSLGGGLALICRSMHHAAGIKEADVVCFGAPLVVASDPAASSTLQEIAKSTRLYVHGFDIITRMLLFRDAPRFAELVENHIKAEYPAFWTGGGILGVGGHLKQSFCKMLEEFMKHSEKYRTIGQVIFVQNNHGSAREMAFAKISCEAKYLSQLPTYPPDVKCFPEDQIHYRITRMIDDHKMEEYVKALEAICWCSAPEVEFDYKVAAFSARLRWVYKLQQNSYDLTGSKGDSSSSRLL</sequence>
<dbReference type="PANTHER" id="PTHR45856:SF11">
    <property type="entry name" value="FUNGAL LIPASE-LIKE DOMAIN-CONTAINING PROTEIN"/>
    <property type="match status" value="1"/>
</dbReference>
<dbReference type="GO" id="GO:0006629">
    <property type="term" value="P:lipid metabolic process"/>
    <property type="evidence" value="ECO:0007669"/>
    <property type="project" value="InterPro"/>
</dbReference>
<name>L1JLX7_GUITC</name>
<dbReference type="Gene3D" id="3.40.50.1820">
    <property type="entry name" value="alpha/beta hydrolase"/>
    <property type="match status" value="1"/>
</dbReference>
<gene>
    <name evidence="2" type="ORF">GUITHDRAFT_105231</name>
</gene>
<dbReference type="SUPFAM" id="SSF53474">
    <property type="entry name" value="alpha/beta-Hydrolases"/>
    <property type="match status" value="1"/>
</dbReference>
<dbReference type="RefSeq" id="XP_005836135.1">
    <property type="nucleotide sequence ID" value="XM_005836078.1"/>
</dbReference>
<evidence type="ECO:0000259" key="1">
    <source>
        <dbReference type="Pfam" id="PF01764"/>
    </source>
</evidence>
<dbReference type="GeneID" id="17305826"/>
<keyword evidence="4" id="KW-1185">Reference proteome</keyword>
<accession>L1JLX7</accession>
<organism evidence="2">
    <name type="scientific">Guillardia theta (strain CCMP2712)</name>
    <name type="common">Cryptophyte</name>
    <dbReference type="NCBI Taxonomy" id="905079"/>
    <lineage>
        <taxon>Eukaryota</taxon>
        <taxon>Cryptophyceae</taxon>
        <taxon>Pyrenomonadales</taxon>
        <taxon>Geminigeraceae</taxon>
        <taxon>Guillardia</taxon>
    </lineage>
</organism>
<dbReference type="InterPro" id="IPR051218">
    <property type="entry name" value="Sec_MonoDiacylglyc_Lipase"/>
</dbReference>
<protein>
    <recommendedName>
        <fullName evidence="1">Fungal lipase-type domain-containing protein</fullName>
    </recommendedName>
</protein>
<dbReference type="CDD" id="cd00519">
    <property type="entry name" value="Lipase_3"/>
    <property type="match status" value="1"/>
</dbReference>
<feature type="domain" description="Fungal lipase-type" evidence="1">
    <location>
        <begin position="145"/>
        <end position="287"/>
    </location>
</feature>
<evidence type="ECO:0000313" key="4">
    <source>
        <dbReference type="Proteomes" id="UP000011087"/>
    </source>
</evidence>
<reference evidence="3" key="3">
    <citation type="submission" date="2015-06" db="UniProtKB">
        <authorList>
            <consortium name="EnsemblProtists"/>
        </authorList>
    </citation>
    <scope>IDENTIFICATION</scope>
</reference>
<evidence type="ECO:0000313" key="2">
    <source>
        <dbReference type="EMBL" id="EKX49155.1"/>
    </source>
</evidence>
<dbReference type="EMBL" id="JH992983">
    <property type="protein sequence ID" value="EKX49155.1"/>
    <property type="molecule type" value="Genomic_DNA"/>
</dbReference>
<proteinExistence type="predicted"/>
<dbReference type="Proteomes" id="UP000011087">
    <property type="component" value="Unassembled WGS sequence"/>
</dbReference>
<dbReference type="KEGG" id="gtt:GUITHDRAFT_105231"/>
<dbReference type="PANTHER" id="PTHR45856">
    <property type="entry name" value="ALPHA/BETA-HYDROLASES SUPERFAMILY PROTEIN"/>
    <property type="match status" value="1"/>
</dbReference>
<evidence type="ECO:0000313" key="3">
    <source>
        <dbReference type="EnsemblProtists" id="EKX49155"/>
    </source>
</evidence>
<dbReference type="Pfam" id="PF01764">
    <property type="entry name" value="Lipase_3"/>
    <property type="match status" value="1"/>
</dbReference>
<dbReference type="InterPro" id="IPR002921">
    <property type="entry name" value="Fungal_lipase-type"/>
</dbReference>